<keyword evidence="1" id="KW-0732">Signal</keyword>
<dbReference type="PROSITE" id="PS50923">
    <property type="entry name" value="SUSHI"/>
    <property type="match status" value="2"/>
</dbReference>
<dbReference type="PANTHER" id="PTHR45656:SF4">
    <property type="entry name" value="PROTEIN CBR-CLEC-78"/>
    <property type="match status" value="1"/>
</dbReference>
<dbReference type="InterPro" id="IPR035976">
    <property type="entry name" value="Sushi/SCR/CCP_sf"/>
</dbReference>
<dbReference type="Pfam" id="PF00084">
    <property type="entry name" value="Sushi"/>
    <property type="match status" value="3"/>
</dbReference>
<keyword evidence="4" id="KW-0768">Sushi</keyword>
<accession>A0ABY7FP89</accession>
<dbReference type="EMBL" id="CP111024">
    <property type="protein sequence ID" value="WAR24055.1"/>
    <property type="molecule type" value="Genomic_DNA"/>
</dbReference>
<name>A0ABY7FP89_MYAAR</name>
<reference evidence="6" key="1">
    <citation type="submission" date="2022-11" db="EMBL/GenBank/DDBJ databases">
        <title>Centuries of genome instability and evolution in soft-shell clam transmissible cancer (bioRxiv).</title>
        <authorList>
            <person name="Hart S.F.M."/>
            <person name="Yonemitsu M.A."/>
            <person name="Giersch R.M."/>
            <person name="Beal B.F."/>
            <person name="Arriagada G."/>
            <person name="Davis B.W."/>
            <person name="Ostrander E.A."/>
            <person name="Goff S.P."/>
            <person name="Metzger M.J."/>
        </authorList>
    </citation>
    <scope>NUCLEOTIDE SEQUENCE</scope>
    <source>
        <strain evidence="6">MELC-2E11</strain>
        <tissue evidence="6">Siphon/mantle</tissue>
    </source>
</reference>
<keyword evidence="3 4" id="KW-1015">Disulfide bond</keyword>
<feature type="domain" description="Sushi" evidence="5">
    <location>
        <begin position="53"/>
        <end position="109"/>
    </location>
</feature>
<feature type="domain" description="Sushi" evidence="5">
    <location>
        <begin position="110"/>
        <end position="167"/>
    </location>
</feature>
<feature type="disulfide bond" evidence="4">
    <location>
        <begin position="138"/>
        <end position="165"/>
    </location>
</feature>
<proteinExistence type="predicted"/>
<dbReference type="PANTHER" id="PTHR45656">
    <property type="entry name" value="PROTEIN CBR-CLEC-78"/>
    <property type="match status" value="1"/>
</dbReference>
<feature type="non-terminal residue" evidence="6">
    <location>
        <position position="168"/>
    </location>
</feature>
<evidence type="ECO:0000256" key="2">
    <source>
        <dbReference type="ARBA" id="ARBA00022737"/>
    </source>
</evidence>
<dbReference type="Proteomes" id="UP001164746">
    <property type="component" value="Chromosome 13"/>
</dbReference>
<evidence type="ECO:0000256" key="4">
    <source>
        <dbReference type="PROSITE-ProRule" id="PRU00302"/>
    </source>
</evidence>
<dbReference type="InterPro" id="IPR000436">
    <property type="entry name" value="Sushi_SCR_CCP_dom"/>
</dbReference>
<evidence type="ECO:0000313" key="6">
    <source>
        <dbReference type="EMBL" id="WAR24055.1"/>
    </source>
</evidence>
<keyword evidence="7" id="KW-1185">Reference proteome</keyword>
<evidence type="ECO:0000256" key="1">
    <source>
        <dbReference type="ARBA" id="ARBA00022729"/>
    </source>
</evidence>
<gene>
    <name evidence="6" type="ORF">MAR_037724</name>
</gene>
<evidence type="ECO:0000259" key="5">
    <source>
        <dbReference type="PROSITE" id="PS50923"/>
    </source>
</evidence>
<keyword evidence="2" id="KW-0677">Repeat</keyword>
<sequence length="168" mass="17678">MISVPNGMVNTSLGTTIGSNAKIECNAGYFVNGSSWIVCTVEGWDGNPECFKQDCGDLLVSNGHVTYFDGTLFGDVAQVVCDTGFSIQGNATVTCKGGPAWSSIPSCDIKDCGSLEPPESGVVTVDLTTYNSTAEFKCDDAYLLFGDAVLVCLSDGKWSSEPPTCLKK</sequence>
<dbReference type="InterPro" id="IPR051277">
    <property type="entry name" value="SEZ6_CSMD_C4BPB_Regulators"/>
</dbReference>
<evidence type="ECO:0000313" key="7">
    <source>
        <dbReference type="Proteomes" id="UP001164746"/>
    </source>
</evidence>
<comment type="caution">
    <text evidence="4">Lacks conserved residue(s) required for the propagation of feature annotation.</text>
</comment>
<evidence type="ECO:0000256" key="3">
    <source>
        <dbReference type="ARBA" id="ARBA00023157"/>
    </source>
</evidence>
<organism evidence="6 7">
    <name type="scientific">Mya arenaria</name>
    <name type="common">Soft-shell clam</name>
    <dbReference type="NCBI Taxonomy" id="6604"/>
    <lineage>
        <taxon>Eukaryota</taxon>
        <taxon>Metazoa</taxon>
        <taxon>Spiralia</taxon>
        <taxon>Lophotrochozoa</taxon>
        <taxon>Mollusca</taxon>
        <taxon>Bivalvia</taxon>
        <taxon>Autobranchia</taxon>
        <taxon>Heteroconchia</taxon>
        <taxon>Euheterodonta</taxon>
        <taxon>Imparidentia</taxon>
        <taxon>Neoheterodontei</taxon>
        <taxon>Myida</taxon>
        <taxon>Myoidea</taxon>
        <taxon>Myidae</taxon>
        <taxon>Mya</taxon>
    </lineage>
</organism>
<dbReference type="Gene3D" id="2.10.70.10">
    <property type="entry name" value="Complement Module, domain 1"/>
    <property type="match status" value="3"/>
</dbReference>
<dbReference type="SUPFAM" id="SSF57535">
    <property type="entry name" value="Complement control module/SCR domain"/>
    <property type="match status" value="3"/>
</dbReference>
<dbReference type="CDD" id="cd00033">
    <property type="entry name" value="CCP"/>
    <property type="match status" value="3"/>
</dbReference>
<dbReference type="SMART" id="SM00032">
    <property type="entry name" value="CCP"/>
    <property type="match status" value="3"/>
</dbReference>
<protein>
    <submittedName>
        <fullName evidence="6">CSMD1-like protein</fullName>
    </submittedName>
</protein>